<evidence type="ECO:0000313" key="1">
    <source>
        <dbReference type="EMBL" id="KAI4312617.1"/>
    </source>
</evidence>
<evidence type="ECO:0000313" key="2">
    <source>
        <dbReference type="Proteomes" id="UP001057402"/>
    </source>
</evidence>
<dbReference type="EMBL" id="CM042890">
    <property type="protein sequence ID" value="KAI4312617.1"/>
    <property type="molecule type" value="Genomic_DNA"/>
</dbReference>
<keyword evidence="2" id="KW-1185">Reference proteome</keyword>
<sequence>MASSISGQIAKQVGEAVKRAADERRSSWWFSRHMAAASRAVSERIPLVDLLLHVRDARIPLSSECQGLHGGRFQSKTVVVLNKMDLANSSQTKEWVKHFEMQNCHCFAVNAHNSDNIKQFLNYLQARLRELKKSDYPNFTATIMLVGIPNVGKSALANSLHKIGRISAAEKGKLKHTVVSPDPCETKDIRSLKIASRPNVYVLDTPGILPPSISDIDICSKLALTGAISDHLVGVKELAQYFLSVLNSSEEYRKWEKLLPRRNDCLVIDSPGVSTSGSHLETKKIRRHPSDHTQDFIVQDVRRTLFEEISSHQSSQDVNDSMQLIGTEMTALREAFRISLDSEEESCLRVSQKLLDLYRTGRLGHYTLDNVPDLYHAHQ</sequence>
<comment type="caution">
    <text evidence="1">The sequence shown here is derived from an EMBL/GenBank/DDBJ whole genome shotgun (WGS) entry which is preliminary data.</text>
</comment>
<dbReference type="Proteomes" id="UP001057402">
    <property type="component" value="Chromosome 11"/>
</dbReference>
<accession>A0ACB9LM04</accession>
<reference evidence="2" key="1">
    <citation type="journal article" date="2023" name="Front. Plant Sci.">
        <title>Chromosomal-level genome assembly of Melastoma candidum provides insights into trichome evolution.</title>
        <authorList>
            <person name="Zhong Y."/>
            <person name="Wu W."/>
            <person name="Sun C."/>
            <person name="Zou P."/>
            <person name="Liu Y."/>
            <person name="Dai S."/>
            <person name="Zhou R."/>
        </authorList>
    </citation>
    <scope>NUCLEOTIDE SEQUENCE [LARGE SCALE GENOMIC DNA]</scope>
</reference>
<proteinExistence type="predicted"/>
<name>A0ACB9LM04_9MYRT</name>
<protein>
    <submittedName>
        <fullName evidence="1">Uncharacterized protein</fullName>
    </submittedName>
</protein>
<organism evidence="1 2">
    <name type="scientific">Melastoma candidum</name>
    <dbReference type="NCBI Taxonomy" id="119954"/>
    <lineage>
        <taxon>Eukaryota</taxon>
        <taxon>Viridiplantae</taxon>
        <taxon>Streptophyta</taxon>
        <taxon>Embryophyta</taxon>
        <taxon>Tracheophyta</taxon>
        <taxon>Spermatophyta</taxon>
        <taxon>Magnoliopsida</taxon>
        <taxon>eudicotyledons</taxon>
        <taxon>Gunneridae</taxon>
        <taxon>Pentapetalae</taxon>
        <taxon>rosids</taxon>
        <taxon>malvids</taxon>
        <taxon>Myrtales</taxon>
        <taxon>Melastomataceae</taxon>
        <taxon>Melastomatoideae</taxon>
        <taxon>Melastomateae</taxon>
        <taxon>Melastoma</taxon>
    </lineage>
</organism>
<gene>
    <name evidence="1" type="ORF">MLD38_037421</name>
</gene>